<reference evidence="2 3" key="1">
    <citation type="journal article" date="2012" name="J. Bacteriol.">
        <title>Genome Sequence of n-Alkane-Degrading Hydrocarboniphaga effusa Strain AP103T (ATCC BAA-332T).</title>
        <authorList>
            <person name="Chang H.K."/>
            <person name="Zylstra G.J."/>
            <person name="Chae J.C."/>
        </authorList>
    </citation>
    <scope>NUCLEOTIDE SEQUENCE [LARGE SCALE GENOMIC DNA]</scope>
    <source>
        <strain evidence="2 3">AP103</strain>
    </source>
</reference>
<dbReference type="RefSeq" id="WP_007185311.1">
    <property type="nucleotide sequence ID" value="NZ_AKGD01000001.1"/>
</dbReference>
<evidence type="ECO:0000313" key="3">
    <source>
        <dbReference type="Proteomes" id="UP000003704"/>
    </source>
</evidence>
<comment type="caution">
    <text evidence="2">The sequence shown here is derived from an EMBL/GenBank/DDBJ whole genome shotgun (WGS) entry which is preliminary data.</text>
</comment>
<proteinExistence type="predicted"/>
<evidence type="ECO:0000259" key="1">
    <source>
        <dbReference type="Pfam" id="PF07819"/>
    </source>
</evidence>
<dbReference type="OrthoDB" id="869379at2"/>
<evidence type="ECO:0000313" key="2">
    <source>
        <dbReference type="EMBL" id="EIT72231.1"/>
    </source>
</evidence>
<dbReference type="Gene3D" id="3.40.50.1820">
    <property type="entry name" value="alpha/beta hydrolase"/>
    <property type="match status" value="1"/>
</dbReference>
<sequence length="389" mass="41645">MRSSDLRGATRLAVGATLAITDIVEHMHRNISQVPWIFGTLPPGRTRGITGLVYRNVRRVTGWVGSGLDLAIRQLQPLIDTAAEEAGPAGRDAVIAVLNGVLGDHLEASTNPLATRLSFRRGGRELPRCEGGRVLLLIHGLCMHDGQWRRNGHDHGAALADEFGYTPIYLRYNSGRHVSTNGRELAEKLEALVGSAETPVTELAILGFSMGGLLARSACHYAALAGHCWPSLLKHLVFLGTPHLGAPLERGGNGLQGLIGMSPYSAPLAALGKLRSAGITDLRHGSLVDEDWSGLDRFERAERLPTAIGLPPGALVSALAGTTGSRVGDFGDRLFGDGLVPVESALGRDPSGHRDLPIAADRQWIGTGIGHLDLLDRREAYEALRRQFQ</sequence>
<dbReference type="InterPro" id="IPR029058">
    <property type="entry name" value="AB_hydrolase_fold"/>
</dbReference>
<dbReference type="STRING" id="1172194.WQQ_23680"/>
<organism evidence="2 3">
    <name type="scientific">Hydrocarboniphaga effusa AP103</name>
    <dbReference type="NCBI Taxonomy" id="1172194"/>
    <lineage>
        <taxon>Bacteria</taxon>
        <taxon>Pseudomonadati</taxon>
        <taxon>Pseudomonadota</taxon>
        <taxon>Gammaproteobacteria</taxon>
        <taxon>Nevskiales</taxon>
        <taxon>Nevskiaceae</taxon>
        <taxon>Hydrocarboniphaga</taxon>
    </lineage>
</organism>
<dbReference type="Proteomes" id="UP000003704">
    <property type="component" value="Unassembled WGS sequence"/>
</dbReference>
<dbReference type="EMBL" id="AKGD01000001">
    <property type="protein sequence ID" value="EIT72231.1"/>
    <property type="molecule type" value="Genomic_DNA"/>
</dbReference>
<dbReference type="Pfam" id="PF07819">
    <property type="entry name" value="PGAP1"/>
    <property type="match status" value="1"/>
</dbReference>
<dbReference type="AlphaFoldDB" id="I8I6A6"/>
<dbReference type="InterPro" id="IPR012908">
    <property type="entry name" value="PGAP1-ab_dom-like"/>
</dbReference>
<dbReference type="GO" id="GO:0016788">
    <property type="term" value="F:hydrolase activity, acting on ester bonds"/>
    <property type="evidence" value="ECO:0007669"/>
    <property type="project" value="InterPro"/>
</dbReference>
<dbReference type="SUPFAM" id="SSF53474">
    <property type="entry name" value="alpha/beta-Hydrolases"/>
    <property type="match status" value="1"/>
</dbReference>
<dbReference type="PATRIC" id="fig|1172194.4.peg.2288"/>
<name>I8I6A6_9GAMM</name>
<keyword evidence="3" id="KW-1185">Reference proteome</keyword>
<protein>
    <submittedName>
        <fullName evidence="2">PGAP1 family protein</fullName>
    </submittedName>
</protein>
<gene>
    <name evidence="2" type="ORF">WQQ_23680</name>
</gene>
<feature type="domain" description="GPI inositol-deacylase PGAP1-like alpha/beta" evidence="1">
    <location>
        <begin position="132"/>
        <end position="298"/>
    </location>
</feature>
<accession>I8I6A6</accession>